<evidence type="ECO:0000256" key="2">
    <source>
        <dbReference type="ARBA" id="ARBA00022840"/>
    </source>
</evidence>
<evidence type="ECO:0000256" key="1">
    <source>
        <dbReference type="ARBA" id="ARBA00022741"/>
    </source>
</evidence>
<dbReference type="SMART" id="SM00382">
    <property type="entry name" value="AAA"/>
    <property type="match status" value="2"/>
</dbReference>
<dbReference type="Pfam" id="PF00004">
    <property type="entry name" value="AAA"/>
    <property type="match status" value="1"/>
</dbReference>
<accession>A0A016VR71</accession>
<dbReference type="InterPro" id="IPR041569">
    <property type="entry name" value="AAA_lid_3"/>
</dbReference>
<dbReference type="SUPFAM" id="SSF52540">
    <property type="entry name" value="P-loop containing nucleoside triphosphate hydrolases"/>
    <property type="match status" value="2"/>
</dbReference>
<gene>
    <name evidence="4" type="primary">Acey_s0006.g2881</name>
    <name evidence="4" type="synonym">Acey-cdc-48.3</name>
    <name evidence="4" type="ORF">Y032_0006g2881</name>
</gene>
<dbReference type="InterPro" id="IPR003593">
    <property type="entry name" value="AAA+_ATPase"/>
</dbReference>
<dbReference type="AlphaFoldDB" id="A0A016VR71"/>
<sequence>MLQVRKLLLTQVCFESPEEGIVGRGKVWRVRCFEEMSSKKKQQTYNTCEKCKCTVLVKDVQRHNDFCSSAPENWEISVIKPRCLMKGFVTNLEKWEESLPPDPSGWLRRHSVLINPQAMEILGVTPRQPVRVTTPSRHYIGVVWPCKELGAMRLFLTGDNASLEKLVSILPVRDFTPLQHISVSLKPFSTPTSDSLRDYIQMYLTNAYIQPGVPVPINYYGKNVDVVPNAPLEISMHNLSMEEGELEPDNVIFVSDGCTVTIASSTNELSVSPDRTSPLSSIGGMHVAKKTLIDFVVKPFLRDRSCCSVLLWGLPGSGKTLLLSSVAKALGEFASYYQSMDELYEQFALIPAWNVVILDWPQVDKEHKGFPKLMQLIDNHPCSAVILSVRQAEELDLGIRVRFPVEVEVDVPTEAERLEILCSLTGRPSDDGLSDLAMRTHGYTGGDLKSIVTAARFTEGVTENEKLESARKRVRPTGIRQFILEVPHVRWDDIGGNEELKLEIQQAVIWPRQHKDAFERFGIDPPSGILLYGPPGCSKTLVARALASESKMNFLAVKGPELFSKWVGESEKAIRDLFARARQVAPTIVFFDEIDAVGASRGSEKSSGVSDRVLAQLLTELDGLEKQSGVLLLAATNRPDQLDSALLRPGRLDRAIYVGLPSPETRRAIIKMRTSRMVLAEEDIVDKLVNKTEVVPDFIRKTSMEVSTAGYSGAELVAVCRQAALLAMRENIAATSVRWSHFEETLATIVPRTERHMLDAYEQFRRGVI</sequence>
<dbReference type="FunFam" id="3.40.50.300:FF:000661">
    <property type="entry name" value="calmodulin-interacting protein 111 isoform X1"/>
    <property type="match status" value="1"/>
</dbReference>
<dbReference type="InterPro" id="IPR003960">
    <property type="entry name" value="ATPase_AAA_CS"/>
</dbReference>
<reference evidence="5" key="1">
    <citation type="journal article" date="2015" name="Nat. Genet.">
        <title>The genome and transcriptome of the zoonotic hookworm Ancylostoma ceylanicum identify infection-specific gene families.</title>
        <authorList>
            <person name="Schwarz E.M."/>
            <person name="Hu Y."/>
            <person name="Antoshechkin I."/>
            <person name="Miller M.M."/>
            <person name="Sternberg P.W."/>
            <person name="Aroian R.V."/>
        </authorList>
    </citation>
    <scope>NUCLEOTIDE SEQUENCE</scope>
    <source>
        <strain evidence="5">HY135</strain>
    </source>
</reference>
<dbReference type="GO" id="GO:0005737">
    <property type="term" value="C:cytoplasm"/>
    <property type="evidence" value="ECO:0007669"/>
    <property type="project" value="TreeGrafter"/>
</dbReference>
<protein>
    <recommendedName>
        <fullName evidence="3">AAA+ ATPase domain-containing protein</fullName>
    </recommendedName>
</protein>
<dbReference type="CDD" id="cd19511">
    <property type="entry name" value="RecA-like_CDC48_r2-like"/>
    <property type="match status" value="1"/>
</dbReference>
<evidence type="ECO:0000259" key="3">
    <source>
        <dbReference type="SMART" id="SM00382"/>
    </source>
</evidence>
<keyword evidence="5" id="KW-1185">Reference proteome</keyword>
<dbReference type="PANTHER" id="PTHR23077:SF27">
    <property type="entry name" value="ATPASE FAMILY GENE 2 PROTEIN HOMOLOG A"/>
    <property type="match status" value="1"/>
</dbReference>
<dbReference type="PANTHER" id="PTHR23077">
    <property type="entry name" value="AAA-FAMILY ATPASE"/>
    <property type="match status" value="1"/>
</dbReference>
<dbReference type="STRING" id="53326.A0A016VR71"/>
<dbReference type="Proteomes" id="UP000024635">
    <property type="component" value="Unassembled WGS sequence"/>
</dbReference>
<dbReference type="PROSITE" id="PS00674">
    <property type="entry name" value="AAA"/>
    <property type="match status" value="1"/>
</dbReference>
<dbReference type="GO" id="GO:0005524">
    <property type="term" value="F:ATP binding"/>
    <property type="evidence" value="ECO:0007669"/>
    <property type="project" value="UniProtKB-KW"/>
</dbReference>
<evidence type="ECO:0000313" key="4">
    <source>
        <dbReference type="EMBL" id="EYC29278.1"/>
    </source>
</evidence>
<dbReference type="InterPro" id="IPR050168">
    <property type="entry name" value="AAA_ATPase_domain"/>
</dbReference>
<evidence type="ECO:0000313" key="5">
    <source>
        <dbReference type="Proteomes" id="UP000024635"/>
    </source>
</evidence>
<comment type="caution">
    <text evidence="4">The sequence shown here is derived from an EMBL/GenBank/DDBJ whole genome shotgun (WGS) entry which is preliminary data.</text>
</comment>
<keyword evidence="2" id="KW-0067">ATP-binding</keyword>
<dbReference type="InterPro" id="IPR027417">
    <property type="entry name" value="P-loop_NTPase"/>
</dbReference>
<dbReference type="Pfam" id="PF17862">
    <property type="entry name" value="AAA_lid_3"/>
    <property type="match status" value="1"/>
</dbReference>
<proteinExistence type="predicted"/>
<name>A0A016VR71_9BILA</name>
<dbReference type="Gene3D" id="1.10.8.60">
    <property type="match status" value="2"/>
</dbReference>
<dbReference type="EMBL" id="JARK01001342">
    <property type="protein sequence ID" value="EYC29278.1"/>
    <property type="molecule type" value="Genomic_DNA"/>
</dbReference>
<dbReference type="GO" id="GO:0016887">
    <property type="term" value="F:ATP hydrolysis activity"/>
    <property type="evidence" value="ECO:0007669"/>
    <property type="project" value="InterPro"/>
</dbReference>
<dbReference type="InterPro" id="IPR003959">
    <property type="entry name" value="ATPase_AAA_core"/>
</dbReference>
<feature type="domain" description="AAA+ ATPase" evidence="3">
    <location>
        <begin position="525"/>
        <end position="662"/>
    </location>
</feature>
<dbReference type="Gene3D" id="3.40.50.300">
    <property type="entry name" value="P-loop containing nucleotide triphosphate hydrolases"/>
    <property type="match status" value="2"/>
</dbReference>
<keyword evidence="1" id="KW-0547">Nucleotide-binding</keyword>
<organism evidence="4 5">
    <name type="scientific">Ancylostoma ceylanicum</name>
    <dbReference type="NCBI Taxonomy" id="53326"/>
    <lineage>
        <taxon>Eukaryota</taxon>
        <taxon>Metazoa</taxon>
        <taxon>Ecdysozoa</taxon>
        <taxon>Nematoda</taxon>
        <taxon>Chromadorea</taxon>
        <taxon>Rhabditida</taxon>
        <taxon>Rhabditina</taxon>
        <taxon>Rhabditomorpha</taxon>
        <taxon>Strongyloidea</taxon>
        <taxon>Ancylostomatidae</taxon>
        <taxon>Ancylostomatinae</taxon>
        <taxon>Ancylostoma</taxon>
    </lineage>
</organism>
<dbReference type="OrthoDB" id="27435at2759"/>
<feature type="domain" description="AAA+ ATPase" evidence="3">
    <location>
        <begin position="305"/>
        <end position="413"/>
    </location>
</feature>